<evidence type="ECO:0000256" key="1">
    <source>
        <dbReference type="SAM" id="MobiDB-lite"/>
    </source>
</evidence>
<feature type="region of interest" description="Disordered" evidence="1">
    <location>
        <begin position="123"/>
        <end position="178"/>
    </location>
</feature>
<gene>
    <name evidence="2" type="ORF">OPV22_013208</name>
</gene>
<protein>
    <submittedName>
        <fullName evidence="2">Uncharacterized protein</fullName>
    </submittedName>
</protein>
<feature type="compositionally biased region" description="Basic and acidic residues" evidence="1">
    <location>
        <begin position="123"/>
        <end position="133"/>
    </location>
</feature>
<accession>A0AAV8R8R2</accession>
<dbReference type="Proteomes" id="UP001222027">
    <property type="component" value="Unassembled WGS sequence"/>
</dbReference>
<name>A0AAV8R8R2_ENSVE</name>
<evidence type="ECO:0000313" key="2">
    <source>
        <dbReference type="EMBL" id="KAJ8491487.1"/>
    </source>
</evidence>
<proteinExistence type="predicted"/>
<dbReference type="EMBL" id="JAQQAF010000004">
    <property type="protein sequence ID" value="KAJ8491487.1"/>
    <property type="molecule type" value="Genomic_DNA"/>
</dbReference>
<feature type="compositionally biased region" description="Low complexity" evidence="1">
    <location>
        <begin position="138"/>
        <end position="156"/>
    </location>
</feature>
<reference evidence="2 3" key="1">
    <citation type="submission" date="2022-12" db="EMBL/GenBank/DDBJ databases">
        <title>Chromosome-scale assembly of the Ensete ventricosum genome.</title>
        <authorList>
            <person name="Dussert Y."/>
            <person name="Stocks J."/>
            <person name="Wendawek A."/>
            <person name="Woldeyes F."/>
            <person name="Nichols R.A."/>
            <person name="Borrell J.S."/>
        </authorList>
    </citation>
    <scope>NUCLEOTIDE SEQUENCE [LARGE SCALE GENOMIC DNA]</scope>
    <source>
        <strain evidence="3">cv. Maze</strain>
        <tissue evidence="2">Seeds</tissue>
    </source>
</reference>
<keyword evidence="3" id="KW-1185">Reference proteome</keyword>
<sequence>MIINRSRELFGHLGNVIVRLTIPPSFDSPRSVTCNDTATPSKLLSSSCRRQLSSRIKIRTDRLTNHVWVVTQNASAFSRAESESDPSSPRIRSGSSLSARVHRFRLFITRPRHLMSLSPSIESDHNITRRDEQNAAQPPAESISSFSSSSSPISYTLPPPLPSKSTQIKRRDRSAVPT</sequence>
<comment type="caution">
    <text evidence="2">The sequence shown here is derived from an EMBL/GenBank/DDBJ whole genome shotgun (WGS) entry which is preliminary data.</text>
</comment>
<evidence type="ECO:0000313" key="3">
    <source>
        <dbReference type="Proteomes" id="UP001222027"/>
    </source>
</evidence>
<dbReference type="AlphaFoldDB" id="A0AAV8R8R2"/>
<organism evidence="2 3">
    <name type="scientific">Ensete ventricosum</name>
    <name type="common">Abyssinian banana</name>
    <name type="synonym">Musa ensete</name>
    <dbReference type="NCBI Taxonomy" id="4639"/>
    <lineage>
        <taxon>Eukaryota</taxon>
        <taxon>Viridiplantae</taxon>
        <taxon>Streptophyta</taxon>
        <taxon>Embryophyta</taxon>
        <taxon>Tracheophyta</taxon>
        <taxon>Spermatophyta</taxon>
        <taxon>Magnoliopsida</taxon>
        <taxon>Liliopsida</taxon>
        <taxon>Zingiberales</taxon>
        <taxon>Musaceae</taxon>
        <taxon>Ensete</taxon>
    </lineage>
</organism>